<dbReference type="RefSeq" id="WP_263124686.1">
    <property type="nucleotide sequence ID" value="NZ_CP106753.1"/>
</dbReference>
<dbReference type="Pfam" id="PF07009">
    <property type="entry name" value="NusG_II"/>
    <property type="match status" value="1"/>
</dbReference>
<dbReference type="Gene3D" id="2.60.320.10">
    <property type="entry name" value="N-utilization substance G protein NusG, insert domain"/>
    <property type="match status" value="1"/>
</dbReference>
<dbReference type="Proteomes" id="UP001061302">
    <property type="component" value="Chromosome"/>
</dbReference>
<sequence length="121" mass="12984">MRLLRLGDWLTLGIAALAVLTLAHVAWQPGPAARVRLYSAGTLYAEVDLAARQTLQIPGPLGLTRVEVAQGRARIQSDPGPRQYCVRSGWLRHPGESAVCLPNRTAIALVGAALPYDSLGY</sequence>
<accession>A0ABY6DP72</accession>
<dbReference type="EMBL" id="CP106753">
    <property type="protein sequence ID" value="UXY15281.1"/>
    <property type="molecule type" value="Genomic_DNA"/>
</dbReference>
<protein>
    <submittedName>
        <fullName evidence="1">NusG domain II-containing protein</fullName>
    </submittedName>
</protein>
<name>A0ABY6DP72_9NEIS</name>
<reference evidence="1" key="1">
    <citation type="submission" date="2022-10" db="EMBL/GenBank/DDBJ databases">
        <title>Chitiniphilus purpureus sp. nov., a novel chitin-degrading bacterium isolated from crawfish pond sediment.</title>
        <authorList>
            <person name="Li K."/>
        </authorList>
    </citation>
    <scope>NUCLEOTIDE SEQUENCE</scope>
    <source>
        <strain evidence="1">CD1</strain>
    </source>
</reference>
<keyword evidence="2" id="KW-1185">Reference proteome</keyword>
<proteinExistence type="predicted"/>
<evidence type="ECO:0000313" key="2">
    <source>
        <dbReference type="Proteomes" id="UP001061302"/>
    </source>
</evidence>
<dbReference type="CDD" id="cd09910">
    <property type="entry name" value="NGN-insert_like"/>
    <property type="match status" value="1"/>
</dbReference>
<gene>
    <name evidence="1" type="ORF">N8I74_18510</name>
</gene>
<evidence type="ECO:0000313" key="1">
    <source>
        <dbReference type="EMBL" id="UXY15281.1"/>
    </source>
</evidence>
<organism evidence="1 2">
    <name type="scientific">Chitiniphilus purpureus</name>
    <dbReference type="NCBI Taxonomy" id="2981137"/>
    <lineage>
        <taxon>Bacteria</taxon>
        <taxon>Pseudomonadati</taxon>
        <taxon>Pseudomonadota</taxon>
        <taxon>Betaproteobacteria</taxon>
        <taxon>Neisseriales</taxon>
        <taxon>Chitinibacteraceae</taxon>
        <taxon>Chitiniphilus</taxon>
    </lineage>
</organism>
<dbReference type="InterPro" id="IPR038690">
    <property type="entry name" value="NusG_2_sf"/>
</dbReference>